<evidence type="ECO:0000256" key="1">
    <source>
        <dbReference type="SAM" id="MobiDB-lite"/>
    </source>
</evidence>
<gene>
    <name evidence="2" type="ORF">GCM10010439_71950</name>
</gene>
<accession>A0ABP6HA65</accession>
<comment type="caution">
    <text evidence="2">The sequence shown here is derived from an EMBL/GenBank/DDBJ whole genome shotgun (WGS) entry which is preliminary data.</text>
</comment>
<dbReference type="RefSeq" id="WP_344457927.1">
    <property type="nucleotide sequence ID" value="NZ_BAAATZ010000037.1"/>
</dbReference>
<dbReference type="Proteomes" id="UP001501842">
    <property type="component" value="Unassembled WGS sequence"/>
</dbReference>
<keyword evidence="3" id="KW-1185">Reference proteome</keyword>
<evidence type="ECO:0000313" key="3">
    <source>
        <dbReference type="Proteomes" id="UP001501842"/>
    </source>
</evidence>
<organism evidence="2 3">
    <name type="scientific">Actinocorallia aurantiaca</name>
    <dbReference type="NCBI Taxonomy" id="46204"/>
    <lineage>
        <taxon>Bacteria</taxon>
        <taxon>Bacillati</taxon>
        <taxon>Actinomycetota</taxon>
        <taxon>Actinomycetes</taxon>
        <taxon>Streptosporangiales</taxon>
        <taxon>Thermomonosporaceae</taxon>
        <taxon>Actinocorallia</taxon>
    </lineage>
</organism>
<feature type="compositionally biased region" description="Basic and acidic residues" evidence="1">
    <location>
        <begin position="127"/>
        <end position="136"/>
    </location>
</feature>
<feature type="region of interest" description="Disordered" evidence="1">
    <location>
        <begin position="127"/>
        <end position="150"/>
    </location>
</feature>
<name>A0ABP6HA65_9ACTN</name>
<dbReference type="EMBL" id="BAAATZ010000037">
    <property type="protein sequence ID" value="GAA2738337.1"/>
    <property type="molecule type" value="Genomic_DNA"/>
</dbReference>
<reference evidence="3" key="1">
    <citation type="journal article" date="2019" name="Int. J. Syst. Evol. Microbiol.">
        <title>The Global Catalogue of Microorganisms (GCM) 10K type strain sequencing project: providing services to taxonomists for standard genome sequencing and annotation.</title>
        <authorList>
            <consortium name="The Broad Institute Genomics Platform"/>
            <consortium name="The Broad Institute Genome Sequencing Center for Infectious Disease"/>
            <person name="Wu L."/>
            <person name="Ma J."/>
        </authorList>
    </citation>
    <scope>NUCLEOTIDE SEQUENCE [LARGE SCALE GENOMIC DNA]</scope>
    <source>
        <strain evidence="3">JCM 8201</strain>
    </source>
</reference>
<evidence type="ECO:0000313" key="2">
    <source>
        <dbReference type="EMBL" id="GAA2738337.1"/>
    </source>
</evidence>
<proteinExistence type="predicted"/>
<protein>
    <submittedName>
        <fullName evidence="2">Uncharacterized protein</fullName>
    </submittedName>
</protein>
<sequence>MGEEWRPRAWRSDGGGVLVEGPAFPLAGELLLPRTPGGEELVEERSYYLLNSEGGLERSYETTDWSVEYERGVSVHHVEGGSLLRLSAAHDDWSGGNRYQAEVVREGLVPLPAEKAPSAEDVRALAAGKRERDRAAGLRTYHSYWPEQPR</sequence>